<feature type="domain" description="Integrase catalytic" evidence="2">
    <location>
        <begin position="245"/>
        <end position="331"/>
    </location>
</feature>
<dbReference type="InterPro" id="IPR036397">
    <property type="entry name" value="RNaseH_sf"/>
</dbReference>
<evidence type="ECO:0000256" key="1">
    <source>
        <dbReference type="SAM" id="MobiDB-lite"/>
    </source>
</evidence>
<dbReference type="PANTHER" id="PTHR45835">
    <property type="entry name" value="YALI0A06105P"/>
    <property type="match status" value="1"/>
</dbReference>
<dbReference type="EMBL" id="QXGC01000161">
    <property type="protein sequence ID" value="KAE9246863.1"/>
    <property type="molecule type" value="Genomic_DNA"/>
</dbReference>
<evidence type="ECO:0000259" key="2">
    <source>
        <dbReference type="PROSITE" id="PS50994"/>
    </source>
</evidence>
<sequence length="536" mass="57274">MSVAGSGATTGLAGIFTLQQVVTGVAVTLASGLALAAVREVQVMCGGVSVAHEIGDVFKKAATGLPRILCRRMSKPAHSVVLLGGLPSSGARIRRARGTARRTLADQPSAPKRIAALPMHPQAAGAHRAGTEFAAAPLGSERIDSSERLTPRQYRLMVQETDQARDDAMEAQNLTESACVRAAAAEAAATRSEQGRREMMERLRHLESVVCGRSRSETPSRQEQGLWPTRRQRRQRGGSDSAPAADTQPPAQESSQERRASGARRKTSGADAEGCTGVLIFVDRLSKMVHLGPVAAEATADDSAELILDLVFRHHGLPESIGSDRDPSFTSNTDGRTERVNRVLENALRSFATPFTSWGSFLPMAEFALYKSTDASTGLTPFFANNARHPRVPVLLAIRSSNVATVSTLGGGGMAPTSKSAKDSSEPPLPQLAKSHTRDATVEGHALHGVTYEDFFSVDVASPPRLPSPTSPRQQPRHRSTLRQCPSSFCTAKPSHGLCVTRSKLLWIDRRPRQIDGAGRTCHPSGEANEASKALQ</sequence>
<evidence type="ECO:0000313" key="6">
    <source>
        <dbReference type="Proteomes" id="UP000488956"/>
    </source>
</evidence>
<dbReference type="InterPro" id="IPR001584">
    <property type="entry name" value="Integrase_cat-core"/>
</dbReference>
<feature type="region of interest" description="Disordered" evidence="1">
    <location>
        <begin position="409"/>
        <end position="437"/>
    </location>
</feature>
<protein>
    <recommendedName>
        <fullName evidence="2">Integrase catalytic domain-containing protein</fullName>
    </recommendedName>
</protein>
<evidence type="ECO:0000313" key="5">
    <source>
        <dbReference type="Proteomes" id="UP000476176"/>
    </source>
</evidence>
<evidence type="ECO:0000313" key="4">
    <source>
        <dbReference type="EMBL" id="KAE9246863.1"/>
    </source>
</evidence>
<dbReference type="PROSITE" id="PS50994">
    <property type="entry name" value="INTEGRASE"/>
    <property type="match status" value="1"/>
</dbReference>
<dbReference type="Proteomes" id="UP000488956">
    <property type="component" value="Unassembled WGS sequence"/>
</dbReference>
<evidence type="ECO:0000313" key="3">
    <source>
        <dbReference type="EMBL" id="KAE9127381.1"/>
    </source>
</evidence>
<gene>
    <name evidence="4" type="ORF">PF004_g4604</name>
    <name evidence="3" type="ORF">PF010_g4923</name>
</gene>
<feature type="region of interest" description="Disordered" evidence="1">
    <location>
        <begin position="463"/>
        <end position="485"/>
    </location>
</feature>
<name>A0A6G0PI53_9STRA</name>
<proteinExistence type="predicted"/>
<dbReference type="Proteomes" id="UP000476176">
    <property type="component" value="Unassembled WGS sequence"/>
</dbReference>
<accession>A0A6G0PI53</accession>
<feature type="region of interest" description="Disordered" evidence="1">
    <location>
        <begin position="514"/>
        <end position="536"/>
    </location>
</feature>
<dbReference type="GO" id="GO:0003676">
    <property type="term" value="F:nucleic acid binding"/>
    <property type="evidence" value="ECO:0007669"/>
    <property type="project" value="InterPro"/>
</dbReference>
<dbReference type="GO" id="GO:0015074">
    <property type="term" value="P:DNA integration"/>
    <property type="evidence" value="ECO:0007669"/>
    <property type="project" value="InterPro"/>
</dbReference>
<organism evidence="4 5">
    <name type="scientific">Phytophthora fragariae</name>
    <dbReference type="NCBI Taxonomy" id="53985"/>
    <lineage>
        <taxon>Eukaryota</taxon>
        <taxon>Sar</taxon>
        <taxon>Stramenopiles</taxon>
        <taxon>Oomycota</taxon>
        <taxon>Peronosporomycetes</taxon>
        <taxon>Peronosporales</taxon>
        <taxon>Peronosporaceae</taxon>
        <taxon>Phytophthora</taxon>
    </lineage>
</organism>
<dbReference type="InterPro" id="IPR012337">
    <property type="entry name" value="RNaseH-like_sf"/>
</dbReference>
<reference evidence="5 6" key="1">
    <citation type="submission" date="2018-09" db="EMBL/GenBank/DDBJ databases">
        <title>Genomic investigation of the strawberry pathogen Phytophthora fragariae indicates pathogenicity is determined by transcriptional variation in three key races.</title>
        <authorList>
            <person name="Adams T.M."/>
            <person name="Armitage A.D."/>
            <person name="Sobczyk M.K."/>
            <person name="Bates H.J."/>
            <person name="Dunwell J.M."/>
            <person name="Nellist C.F."/>
            <person name="Harrison R.J."/>
        </authorList>
    </citation>
    <scope>NUCLEOTIDE SEQUENCE [LARGE SCALE GENOMIC DNA]</scope>
    <source>
        <strain evidence="4 5">BC-23</strain>
        <strain evidence="3 6">ONT-3</strain>
    </source>
</reference>
<dbReference type="EMBL" id="QXFX01000176">
    <property type="protein sequence ID" value="KAE9127381.1"/>
    <property type="molecule type" value="Genomic_DNA"/>
</dbReference>
<feature type="region of interest" description="Disordered" evidence="1">
    <location>
        <begin position="209"/>
        <end position="270"/>
    </location>
</feature>
<comment type="caution">
    <text evidence="4">The sequence shown here is derived from an EMBL/GenBank/DDBJ whole genome shotgun (WGS) entry which is preliminary data.</text>
</comment>
<dbReference type="Gene3D" id="3.30.420.10">
    <property type="entry name" value="Ribonuclease H-like superfamily/Ribonuclease H"/>
    <property type="match status" value="2"/>
</dbReference>
<dbReference type="PANTHER" id="PTHR45835:SF99">
    <property type="entry name" value="CHROMO DOMAIN-CONTAINING PROTEIN-RELATED"/>
    <property type="match status" value="1"/>
</dbReference>
<dbReference type="AlphaFoldDB" id="A0A6G0PI53"/>
<dbReference type="SUPFAM" id="SSF53098">
    <property type="entry name" value="Ribonuclease H-like"/>
    <property type="match status" value="1"/>
</dbReference>